<organism evidence="2 3">
    <name type="scientific">Nonomuraea pusilla</name>
    <dbReference type="NCBI Taxonomy" id="46177"/>
    <lineage>
        <taxon>Bacteria</taxon>
        <taxon>Bacillati</taxon>
        <taxon>Actinomycetota</taxon>
        <taxon>Actinomycetes</taxon>
        <taxon>Streptosporangiales</taxon>
        <taxon>Streptosporangiaceae</taxon>
        <taxon>Nonomuraea</taxon>
    </lineage>
</organism>
<dbReference type="STRING" id="46177.SAMN05660976_03648"/>
<dbReference type="CDD" id="cd05013">
    <property type="entry name" value="SIS_RpiR"/>
    <property type="match status" value="1"/>
</dbReference>
<dbReference type="Gene3D" id="3.40.50.10490">
    <property type="entry name" value="Glucose-6-phosphate isomerase like protein, domain 1"/>
    <property type="match status" value="1"/>
</dbReference>
<keyword evidence="2" id="KW-0413">Isomerase</keyword>
<evidence type="ECO:0000259" key="1">
    <source>
        <dbReference type="PROSITE" id="PS51464"/>
    </source>
</evidence>
<dbReference type="InterPro" id="IPR001347">
    <property type="entry name" value="SIS_dom"/>
</dbReference>
<evidence type="ECO:0000313" key="2">
    <source>
        <dbReference type="EMBL" id="SEL91449.1"/>
    </source>
</evidence>
<reference evidence="2 3" key="1">
    <citation type="submission" date="2016-10" db="EMBL/GenBank/DDBJ databases">
        <authorList>
            <person name="de Groot N.N."/>
        </authorList>
    </citation>
    <scope>NUCLEOTIDE SEQUENCE [LARGE SCALE GENOMIC DNA]</scope>
    <source>
        <strain evidence="2 3">DSM 43357</strain>
    </source>
</reference>
<dbReference type="PROSITE" id="PS51464">
    <property type="entry name" value="SIS"/>
    <property type="match status" value="1"/>
</dbReference>
<dbReference type="OrthoDB" id="9813831at2"/>
<dbReference type="InterPro" id="IPR046348">
    <property type="entry name" value="SIS_dom_sf"/>
</dbReference>
<dbReference type="PANTHER" id="PTHR30390:SF7">
    <property type="entry name" value="PHOSPHOHEPTOSE ISOMERASE"/>
    <property type="match status" value="1"/>
</dbReference>
<dbReference type="AlphaFoldDB" id="A0A1H7U3V9"/>
<dbReference type="GO" id="GO:0097367">
    <property type="term" value="F:carbohydrate derivative binding"/>
    <property type="evidence" value="ECO:0007669"/>
    <property type="project" value="InterPro"/>
</dbReference>
<accession>A0A1H7U3V9</accession>
<dbReference type="Proteomes" id="UP000198953">
    <property type="component" value="Unassembled WGS sequence"/>
</dbReference>
<dbReference type="GO" id="GO:0016853">
    <property type="term" value="F:isomerase activity"/>
    <property type="evidence" value="ECO:0007669"/>
    <property type="project" value="UniProtKB-KW"/>
</dbReference>
<dbReference type="PANTHER" id="PTHR30390">
    <property type="entry name" value="SEDOHEPTULOSE 7-PHOSPHATE ISOMERASE / DNAA INITIATOR-ASSOCIATING FACTOR FOR REPLICATION INITIATION"/>
    <property type="match status" value="1"/>
</dbReference>
<gene>
    <name evidence="2" type="ORF">SAMN05660976_03648</name>
</gene>
<name>A0A1H7U3V9_9ACTN</name>
<dbReference type="GO" id="GO:1901135">
    <property type="term" value="P:carbohydrate derivative metabolic process"/>
    <property type="evidence" value="ECO:0007669"/>
    <property type="project" value="InterPro"/>
</dbReference>
<protein>
    <submittedName>
        <fullName evidence="2">Uncharacterized protein, contains SIS (Sugar ISomerase) phosphosugar binding domain</fullName>
    </submittedName>
</protein>
<feature type="domain" description="SIS" evidence="1">
    <location>
        <begin position="33"/>
        <end position="217"/>
    </location>
</feature>
<dbReference type="SUPFAM" id="SSF53697">
    <property type="entry name" value="SIS domain"/>
    <property type="match status" value="1"/>
</dbReference>
<dbReference type="EMBL" id="FOBF01000008">
    <property type="protein sequence ID" value="SEL91449.1"/>
    <property type="molecule type" value="Genomic_DNA"/>
</dbReference>
<dbReference type="RefSeq" id="WP_055501158.1">
    <property type="nucleotide sequence ID" value="NZ_BBZG01000001.1"/>
</dbReference>
<evidence type="ECO:0000313" key="3">
    <source>
        <dbReference type="Proteomes" id="UP000198953"/>
    </source>
</evidence>
<sequence length="248" mass="25697">MDLVMAFADEARSRLDGLVTGQLPVIRQAGAMIAATVRAGGVLHAYGTGHSEAVALEVAGRAGGLIPTNRLTLRDPVVLGSADPGEFDPLAERDPATAHQVLALHTIEDRDAFVIASNSGGNGSTVEMARLVKERGLPLIAITSLEHSRAITSRHPSGERLFELADLVIDNLAPYGDAVLPTEHGPVCGISSITSALIVQLMVAEAIGLLLADGTAPPVYLSANIPGADAHNDALVARYAGRIRTGAL</sequence>
<proteinExistence type="predicted"/>
<keyword evidence="3" id="KW-1185">Reference proteome</keyword>
<dbReference type="InterPro" id="IPR050099">
    <property type="entry name" value="SIS_GmhA/DiaA_subfam"/>
</dbReference>
<dbReference type="NCBIfam" id="NF002805">
    <property type="entry name" value="PRK02947.1"/>
    <property type="match status" value="1"/>
</dbReference>
<dbReference type="Pfam" id="PF13580">
    <property type="entry name" value="SIS_2"/>
    <property type="match status" value="1"/>
</dbReference>
<dbReference type="InterPro" id="IPR035472">
    <property type="entry name" value="RpiR-like_SIS"/>
</dbReference>